<keyword evidence="2" id="KW-1185">Reference proteome</keyword>
<evidence type="ECO:0000313" key="2">
    <source>
        <dbReference type="Proteomes" id="UP001234297"/>
    </source>
</evidence>
<dbReference type="Proteomes" id="UP001234297">
    <property type="component" value="Chromosome 1"/>
</dbReference>
<dbReference type="EMBL" id="CM056809">
    <property type="protein sequence ID" value="KAJ8649598.1"/>
    <property type="molecule type" value="Genomic_DNA"/>
</dbReference>
<reference evidence="1 2" key="1">
    <citation type="journal article" date="2022" name="Hortic Res">
        <title>A haplotype resolved chromosomal level avocado genome allows analysis of novel avocado genes.</title>
        <authorList>
            <person name="Nath O."/>
            <person name="Fletcher S.J."/>
            <person name="Hayward A."/>
            <person name="Shaw L.M."/>
            <person name="Masouleh A.K."/>
            <person name="Furtado A."/>
            <person name="Henry R.J."/>
            <person name="Mitter N."/>
        </authorList>
    </citation>
    <scope>NUCLEOTIDE SEQUENCE [LARGE SCALE GENOMIC DNA]</scope>
    <source>
        <strain evidence="2">cv. Hass</strain>
    </source>
</reference>
<gene>
    <name evidence="1" type="ORF">MRB53_002621</name>
</gene>
<name>A0ACC2MVD6_PERAE</name>
<protein>
    <submittedName>
        <fullName evidence="1">Uncharacterized protein</fullName>
    </submittedName>
</protein>
<accession>A0ACC2MVD6</accession>
<evidence type="ECO:0000313" key="1">
    <source>
        <dbReference type="EMBL" id="KAJ8649598.1"/>
    </source>
</evidence>
<proteinExistence type="predicted"/>
<sequence>MMGFEKCFLVMLVTTIAFNGCSCAYHHKVGESIWSIPLSQDFYKNWSSRHTFRVGDSLVFDFESGFYNVMQVSRREYEDCTANSPFRAFGEGPATVPLHEEGVHYFLCSLGNYCHLGQKLLVVVQHSPFPGPPPPLQQPSLSTGPNAWMWASRPATVSSSPSTNPSVRPVQVGHMAPVPSPRGPSQFHLTPYSGDADFKCGGLSIMMVFVAFTGALFGPI</sequence>
<organism evidence="1 2">
    <name type="scientific">Persea americana</name>
    <name type="common">Avocado</name>
    <dbReference type="NCBI Taxonomy" id="3435"/>
    <lineage>
        <taxon>Eukaryota</taxon>
        <taxon>Viridiplantae</taxon>
        <taxon>Streptophyta</taxon>
        <taxon>Embryophyta</taxon>
        <taxon>Tracheophyta</taxon>
        <taxon>Spermatophyta</taxon>
        <taxon>Magnoliopsida</taxon>
        <taxon>Magnoliidae</taxon>
        <taxon>Laurales</taxon>
        <taxon>Lauraceae</taxon>
        <taxon>Persea</taxon>
    </lineage>
</organism>
<comment type="caution">
    <text evidence="1">The sequence shown here is derived from an EMBL/GenBank/DDBJ whole genome shotgun (WGS) entry which is preliminary data.</text>
</comment>